<evidence type="ECO:0000313" key="2">
    <source>
        <dbReference type="EMBL" id="KIL80182.1"/>
    </source>
</evidence>
<gene>
    <name evidence="2" type="ORF">SD77_0030</name>
</gene>
<evidence type="ECO:0000259" key="1">
    <source>
        <dbReference type="Pfam" id="PF06276"/>
    </source>
</evidence>
<reference evidence="2 3" key="1">
    <citation type="submission" date="2015-01" db="EMBL/GenBank/DDBJ databases">
        <title>Genome Assembly of Bacillus badius MTCC 1458.</title>
        <authorList>
            <person name="Verma A."/>
            <person name="Khatri I."/>
            <person name="Mual P."/>
            <person name="Subramanian S."/>
            <person name="Krishnamurthi S."/>
        </authorList>
    </citation>
    <scope>NUCLEOTIDE SEQUENCE [LARGE SCALE GENOMIC DNA]</scope>
    <source>
        <strain evidence="2 3">MTCC 1458</strain>
    </source>
</reference>
<organism evidence="2 3">
    <name type="scientific">Bacillus badius</name>
    <dbReference type="NCBI Taxonomy" id="1455"/>
    <lineage>
        <taxon>Bacteria</taxon>
        <taxon>Bacillati</taxon>
        <taxon>Bacillota</taxon>
        <taxon>Bacilli</taxon>
        <taxon>Bacillales</taxon>
        <taxon>Bacillaceae</taxon>
        <taxon>Pseudobacillus</taxon>
    </lineage>
</organism>
<accession>A0ABR5AZK0</accession>
<dbReference type="Pfam" id="PF06276">
    <property type="entry name" value="FhuF"/>
    <property type="match status" value="1"/>
</dbReference>
<dbReference type="InterPro" id="IPR022770">
    <property type="entry name" value="IucA/IucC-like_C"/>
</dbReference>
<dbReference type="EMBL" id="JXLP01000001">
    <property type="protein sequence ID" value="KIL80182.1"/>
    <property type="molecule type" value="Genomic_DNA"/>
</dbReference>
<sequence length="253" mass="28958">MNSFTDEELAALEKNYRFTLRTNPSPLSIQAKKLLDDQQLAAYLLQVKKQTNAANLAVAASLLSKRYSFAVLIALYSMSAFNKRLDFSLDNVCIETLDEADTLWLPAFKFHNLSSSEADHSSRSEWRKAVVEQVFRDHVDVLFTRLTRHSKLSKLIMWENLYTYICWMYRSLLENPQWSDRHGAIAEDFRYIVSEGKGELFGTFHKNPFVRYSPSPSSEQTGQKRQTCCLSYLAGAKGTRCTICPIACIPKQT</sequence>
<feature type="domain" description="Aerobactin siderophore biosynthesis IucA/IucC-like C-terminal" evidence="1">
    <location>
        <begin position="62"/>
        <end position="182"/>
    </location>
</feature>
<comment type="caution">
    <text evidence="2">The sequence shown here is derived from an EMBL/GenBank/DDBJ whole genome shotgun (WGS) entry which is preliminary data.</text>
</comment>
<dbReference type="Proteomes" id="UP000031982">
    <property type="component" value="Unassembled WGS sequence"/>
</dbReference>
<protein>
    <recommendedName>
        <fullName evidence="1">Aerobactin siderophore biosynthesis IucA/IucC-like C-terminal domain-containing protein</fullName>
    </recommendedName>
</protein>
<evidence type="ECO:0000313" key="3">
    <source>
        <dbReference type="Proteomes" id="UP000031982"/>
    </source>
</evidence>
<proteinExistence type="predicted"/>
<name>A0ABR5AZK0_BACBA</name>
<keyword evidence="3" id="KW-1185">Reference proteome</keyword>
<dbReference type="RefSeq" id="WP_041099338.1">
    <property type="nucleotide sequence ID" value="NZ_JARTHD010000015.1"/>
</dbReference>